<gene>
    <name evidence="1" type="ORF">LCGC14_2067450</name>
</gene>
<organism evidence="1">
    <name type="scientific">marine sediment metagenome</name>
    <dbReference type="NCBI Taxonomy" id="412755"/>
    <lineage>
        <taxon>unclassified sequences</taxon>
        <taxon>metagenomes</taxon>
        <taxon>ecological metagenomes</taxon>
    </lineage>
</organism>
<sequence length="88" mass="9692">MSKELNAPNGISVDQLNEALAGFEIAVKKEPMLTHVAQFIAAEFKVQGFEVRGEGGEKRTELYLDGFSAGFCYLAIMLKTGEMKMECL</sequence>
<dbReference type="EMBL" id="LAZR01024732">
    <property type="protein sequence ID" value="KKL74183.1"/>
    <property type="molecule type" value="Genomic_DNA"/>
</dbReference>
<proteinExistence type="predicted"/>
<comment type="caution">
    <text evidence="1">The sequence shown here is derived from an EMBL/GenBank/DDBJ whole genome shotgun (WGS) entry which is preliminary data.</text>
</comment>
<protein>
    <submittedName>
        <fullName evidence="1">Uncharacterized protein</fullName>
    </submittedName>
</protein>
<reference evidence="1" key="1">
    <citation type="journal article" date="2015" name="Nature">
        <title>Complex archaea that bridge the gap between prokaryotes and eukaryotes.</title>
        <authorList>
            <person name="Spang A."/>
            <person name="Saw J.H."/>
            <person name="Jorgensen S.L."/>
            <person name="Zaremba-Niedzwiedzka K."/>
            <person name="Martijn J."/>
            <person name="Lind A.E."/>
            <person name="van Eijk R."/>
            <person name="Schleper C."/>
            <person name="Guy L."/>
            <person name="Ettema T.J."/>
        </authorList>
    </citation>
    <scope>NUCLEOTIDE SEQUENCE</scope>
</reference>
<name>A0A0F9EJB1_9ZZZZ</name>
<evidence type="ECO:0000313" key="1">
    <source>
        <dbReference type="EMBL" id="KKL74183.1"/>
    </source>
</evidence>
<accession>A0A0F9EJB1</accession>
<dbReference type="AlphaFoldDB" id="A0A0F9EJB1"/>